<dbReference type="PANTHER" id="PTHR10527">
    <property type="entry name" value="IMPORTIN BETA"/>
    <property type="match status" value="1"/>
</dbReference>
<dbReference type="GO" id="GO:0005737">
    <property type="term" value="C:cytoplasm"/>
    <property type="evidence" value="ECO:0007669"/>
    <property type="project" value="UniProtKB-SubCell"/>
</dbReference>
<dbReference type="InterPro" id="IPR011989">
    <property type="entry name" value="ARM-like"/>
</dbReference>
<evidence type="ECO:0000256" key="5">
    <source>
        <dbReference type="ARBA" id="ARBA00022927"/>
    </source>
</evidence>
<dbReference type="InterPro" id="IPR040122">
    <property type="entry name" value="Importin_beta"/>
</dbReference>
<dbReference type="Gene3D" id="1.25.10.10">
    <property type="entry name" value="Leucine-rich Repeat Variant"/>
    <property type="match status" value="1"/>
</dbReference>
<keyword evidence="5" id="KW-0653">Protein transport</keyword>
<keyword evidence="4" id="KW-0677">Repeat</keyword>
<dbReference type="Gramene" id="Psat05G0350800-T4">
    <property type="protein sequence ID" value="KAI5407279.1"/>
    <property type="gene ID" value="KIW84_053508"/>
</dbReference>
<dbReference type="Proteomes" id="UP001058974">
    <property type="component" value="Chromosome 5"/>
</dbReference>
<comment type="subcellular location">
    <subcellularLocation>
        <location evidence="1">Cytoplasm</location>
    </subcellularLocation>
</comment>
<keyword evidence="2" id="KW-0813">Transport</keyword>
<comment type="caution">
    <text evidence="6">The sequence shown here is derived from an EMBL/GenBank/DDBJ whole genome shotgun (WGS) entry which is preliminary data.</text>
</comment>
<keyword evidence="3" id="KW-0963">Cytoplasm</keyword>
<evidence type="ECO:0000313" key="6">
    <source>
        <dbReference type="EMBL" id="KAI5407279.1"/>
    </source>
</evidence>
<dbReference type="AlphaFoldDB" id="A0A9D4WQM0"/>
<evidence type="ECO:0000313" key="7">
    <source>
        <dbReference type="Proteomes" id="UP001058974"/>
    </source>
</evidence>
<dbReference type="GO" id="GO:0006606">
    <property type="term" value="P:protein import into nucleus"/>
    <property type="evidence" value="ECO:0007669"/>
    <property type="project" value="InterPro"/>
</dbReference>
<reference evidence="6 7" key="1">
    <citation type="journal article" date="2022" name="Nat. Genet.">
        <title>Improved pea reference genome and pan-genome highlight genomic features and evolutionary characteristics.</title>
        <authorList>
            <person name="Yang T."/>
            <person name="Liu R."/>
            <person name="Luo Y."/>
            <person name="Hu S."/>
            <person name="Wang D."/>
            <person name="Wang C."/>
            <person name="Pandey M.K."/>
            <person name="Ge S."/>
            <person name="Xu Q."/>
            <person name="Li N."/>
            <person name="Li G."/>
            <person name="Huang Y."/>
            <person name="Saxena R.K."/>
            <person name="Ji Y."/>
            <person name="Li M."/>
            <person name="Yan X."/>
            <person name="He Y."/>
            <person name="Liu Y."/>
            <person name="Wang X."/>
            <person name="Xiang C."/>
            <person name="Varshney R.K."/>
            <person name="Ding H."/>
            <person name="Gao S."/>
            <person name="Zong X."/>
        </authorList>
    </citation>
    <scope>NUCLEOTIDE SEQUENCE [LARGE SCALE GENOMIC DNA]</scope>
    <source>
        <strain evidence="6 7">cv. Zhongwan 6</strain>
    </source>
</reference>
<protein>
    <submittedName>
        <fullName evidence="6">Uncharacterized protein</fullName>
    </submittedName>
</protein>
<name>A0A9D4WQM0_PEA</name>
<proteinExistence type="predicted"/>
<accession>A0A9D4WQM0</accession>
<organism evidence="6 7">
    <name type="scientific">Pisum sativum</name>
    <name type="common">Garden pea</name>
    <name type="synonym">Lathyrus oleraceus</name>
    <dbReference type="NCBI Taxonomy" id="3888"/>
    <lineage>
        <taxon>Eukaryota</taxon>
        <taxon>Viridiplantae</taxon>
        <taxon>Streptophyta</taxon>
        <taxon>Embryophyta</taxon>
        <taxon>Tracheophyta</taxon>
        <taxon>Spermatophyta</taxon>
        <taxon>Magnoliopsida</taxon>
        <taxon>eudicotyledons</taxon>
        <taxon>Gunneridae</taxon>
        <taxon>Pentapetalae</taxon>
        <taxon>rosids</taxon>
        <taxon>fabids</taxon>
        <taxon>Fabales</taxon>
        <taxon>Fabaceae</taxon>
        <taxon>Papilionoideae</taxon>
        <taxon>50 kb inversion clade</taxon>
        <taxon>NPAAA clade</taxon>
        <taxon>Hologalegina</taxon>
        <taxon>IRL clade</taxon>
        <taxon>Fabeae</taxon>
        <taxon>Lathyrus</taxon>
    </lineage>
</organism>
<evidence type="ECO:0000256" key="4">
    <source>
        <dbReference type="ARBA" id="ARBA00022737"/>
    </source>
</evidence>
<sequence length="154" mass="17112">MILSELSNLLKDRNALNSSENATCDVAVSALGRICEFHRDSIDGTTAIPAWLSFLPLKDDLAEAKIMHEQLCLMVARLDKDLLGAGNQNLAKIITVFLEVIEKGDKLASKQTIDQMNSLLRQLAQNIPPNMFETILLSLSDQQRELLLPFLSSF</sequence>
<evidence type="ECO:0000256" key="3">
    <source>
        <dbReference type="ARBA" id="ARBA00022490"/>
    </source>
</evidence>
<dbReference type="InterPro" id="IPR016024">
    <property type="entry name" value="ARM-type_fold"/>
</dbReference>
<evidence type="ECO:0000256" key="1">
    <source>
        <dbReference type="ARBA" id="ARBA00004496"/>
    </source>
</evidence>
<dbReference type="SUPFAM" id="SSF48371">
    <property type="entry name" value="ARM repeat"/>
    <property type="match status" value="1"/>
</dbReference>
<gene>
    <name evidence="6" type="ORF">KIW84_053508</name>
</gene>
<dbReference type="EMBL" id="JAMSHJ010000005">
    <property type="protein sequence ID" value="KAI5407279.1"/>
    <property type="molecule type" value="Genomic_DNA"/>
</dbReference>
<keyword evidence="7" id="KW-1185">Reference proteome</keyword>
<evidence type="ECO:0000256" key="2">
    <source>
        <dbReference type="ARBA" id="ARBA00022448"/>
    </source>
</evidence>